<dbReference type="Pfam" id="PF14677">
    <property type="entry name" value="FANCI_S3"/>
    <property type="match status" value="1"/>
</dbReference>
<dbReference type="PANTHER" id="PTHR21818">
    <property type="entry name" value="BC025462 PROTEIN"/>
    <property type="match status" value="1"/>
</dbReference>
<dbReference type="Proteomes" id="UP000000437">
    <property type="component" value="Chromosome 25"/>
</dbReference>
<feature type="domain" description="FANCI helical" evidence="7">
    <location>
        <begin position="558"/>
        <end position="789"/>
    </location>
</feature>
<feature type="domain" description="FANCI solenoid 1 cap" evidence="1">
    <location>
        <begin position="9"/>
        <end position="59"/>
    </location>
</feature>
<feature type="domain" description="FANCI solenoid 4" evidence="5">
    <location>
        <begin position="1046"/>
        <end position="1298"/>
    </location>
</feature>
<feature type="domain" description="FANCI helical" evidence="6">
    <location>
        <begin position="291"/>
        <end position="373"/>
    </location>
</feature>
<feature type="domain" description="FANCI solenoid 1" evidence="2">
    <location>
        <begin position="69"/>
        <end position="286"/>
    </location>
</feature>
<dbReference type="GO" id="GO:0070182">
    <property type="term" value="F:DNA polymerase binding"/>
    <property type="evidence" value="ECO:0000318"/>
    <property type="project" value="GO_Central"/>
</dbReference>
<evidence type="ECO:0000259" key="4">
    <source>
        <dbReference type="Pfam" id="PF14677"/>
    </source>
</evidence>
<dbReference type="PANTHER" id="PTHR21818:SF0">
    <property type="entry name" value="FANCONI ANEMIA GROUP I PROTEIN"/>
    <property type="match status" value="1"/>
</dbReference>
<keyword evidence="8" id="KW-1185">Reference proteome</keyword>
<dbReference type="CDD" id="cd11720">
    <property type="entry name" value="FANCI"/>
    <property type="match status" value="1"/>
</dbReference>
<dbReference type="InterPro" id="IPR029310">
    <property type="entry name" value="FANCI_HD1"/>
</dbReference>
<dbReference type="Pfam" id="PF14678">
    <property type="entry name" value="FANCI_S4"/>
    <property type="match status" value="1"/>
</dbReference>
<evidence type="ECO:0000259" key="5">
    <source>
        <dbReference type="Pfam" id="PF14678"/>
    </source>
</evidence>
<evidence type="ECO:0000259" key="3">
    <source>
        <dbReference type="Pfam" id="PF14676"/>
    </source>
</evidence>
<dbReference type="InterPro" id="IPR026171">
    <property type="entry name" value="FANCI"/>
</dbReference>
<dbReference type="AGR" id="ZFIN:ZDB-GENE-030131-2905"/>
<dbReference type="RefSeq" id="XP_021326126.1">
    <property type="nucleotide sequence ID" value="XM_021470451.2"/>
</dbReference>
<dbReference type="InterPro" id="IPR029314">
    <property type="entry name" value="FANCI_S4"/>
</dbReference>
<evidence type="ECO:0007829" key="11">
    <source>
        <dbReference type="PeptideAtlas" id="A0A8M9PUU2"/>
    </source>
</evidence>
<dbReference type="Pfam" id="PF14679">
    <property type="entry name" value="FANCI_HD1"/>
    <property type="match status" value="1"/>
</dbReference>
<proteinExistence type="evidence at protein level"/>
<dbReference type="Pfam" id="PF14676">
    <property type="entry name" value="FANCI_S2"/>
    <property type="match status" value="1"/>
</dbReference>
<evidence type="ECO:0000313" key="9">
    <source>
        <dbReference type="RefSeq" id="XP_021326126.1"/>
    </source>
</evidence>
<evidence type="ECO:0000259" key="2">
    <source>
        <dbReference type="Pfam" id="PF14675"/>
    </source>
</evidence>
<evidence type="ECO:0000259" key="1">
    <source>
        <dbReference type="Pfam" id="PF14674"/>
    </source>
</evidence>
<evidence type="ECO:0000259" key="7">
    <source>
        <dbReference type="Pfam" id="PF14680"/>
    </source>
</evidence>
<dbReference type="InterPro" id="IPR029313">
    <property type="entry name" value="FANCI_S3"/>
</dbReference>
<dbReference type="InterPro" id="IPR029305">
    <property type="entry name" value="FANCI_S1-cap"/>
</dbReference>
<dbReference type="OrthoDB" id="195089at2759"/>
<dbReference type="GO" id="GO:0006281">
    <property type="term" value="P:DNA repair"/>
    <property type="evidence" value="ECO:0007669"/>
    <property type="project" value="InterPro"/>
</dbReference>
<accession>A0A8M9PUU2</accession>
<sequence>MSKMKVTVDSILSLSETDDGDELQKHLTLLSDDQLTTMLTNSALKGKDTGILIKAIFKGSPVSVSHGANRRLLVYKHCIPLCESGDLQTEVASDIIGLLMLDTHSLPGPALATLASLYVDAIKVGEMNSGRSLELFPTILTALSATDALAYGKGELTGNEYKKQLINSLCSSRWDPQCVIHLTTMFRDVPLSTEELQFLIEKILRMFLKLDLQEIPPLVYQLLLLSAKGCKKLVLEGIINYFKKQDQLQKEEQRNGECEDVEVQTIPQDQLRHVEGTVILHIVFAIRLDHELGREFFKNLKVAQSDPLCPFSIALLLSVARIQRYEEQVFEFLKGAITKNFKDDQIQNSSKFLQDLLPQFSSVSDMILDTVKNSVFGWDHVTQGLVQLGFILMDSFGPKPGPFGKVTEGTSSTAKTPNQLACRLGGQVLLESFKMHEPIRGEILEQVLNRLVTKTASPVTHFIDLLSSIVLSAPMILLESSSKVTETFDQLSYLPLSTVQGLLKAVQPLLKVSMSMKDALILVLRKAMFSSHLDGRKSAVAGFLLLLKNFRILGSLASSQASQAITSSQVQADVHSRYNTAANEAFCLEILSSLRRCLNQQADVRLMLYEGFHDVLRRNSQLASSITQTLLSQLKRYFEPEQDLLPPVKLESCISAQGDQVFLQEPLAHLLCCTVHCLLWNQNVRSGGNVSDDEDDEEDVGGVESELQAMLESITKRMIKSELEDFELDKCAEFSTGSSVGVKNSIYAVLVMGLNEVLMEYNFITANYSKNHFEDVLELFKRYLKVCDILRERAGKGRPASSKTPRSLLSLGFVSTLLTALFRDSTQSREESLSVLRSNGDFLRYSVSVALQKIQQLEETGHTDGPEGQSPDKTFRHLCDITSVLMWRYTNVPSTVEDAGKKEKGQSVSLLCLEGLLRVFTTVLQRYPTRVSNFLSSLDVSGEGEGDKSDLTEQTAFYIRQFQRALMNQLSGPEEEFNSKEAQLLVSILSVLSRQLSPSSQQFLQMITWTVKICKETNFEDIALTKGLLSLLFSLYVLHKSPVSLLWEMCQDIHSQLGDIDQDVEVEKQSHFAIICMKTAASTTLQVLSQVGKVLDEVDWLIAKKKAQISSDRTISGNTQQPLGQQDPIEKAITIQLGTLLTALHELVQTALPTGACTDTLMRELSRTYCILTTLTKYYIQLCATQPGQLPARLEKLVKLSGSHLTPQCYCFITYVQSGELTAGGSEKLKKKKKEEEAVAAASAKVLRETKAIPNLIFNIEQYEKFLILLSKKSKVNLMQYMKLSTSRDFRINAATLEAALQEQEQDQSQQVSLSKQPHLQTHLQEFSRFQCFFPSVFRVKMLRVKHQRKKGGRSERRSLQSLFCTFPPSYLFISG</sequence>
<evidence type="ECO:0000259" key="6">
    <source>
        <dbReference type="Pfam" id="PF14679"/>
    </source>
</evidence>
<reference evidence="9" key="1">
    <citation type="submission" date="2025-08" db="UniProtKB">
        <authorList>
            <consortium name="RefSeq"/>
        </authorList>
    </citation>
    <scope>IDENTIFICATION</scope>
    <source>
        <strain evidence="9">Tuebingen</strain>
        <tissue evidence="9">Fibroblasts and whole tissue</tissue>
    </source>
</reference>
<dbReference type="Pfam" id="PF14675">
    <property type="entry name" value="FANCI_S1"/>
    <property type="match status" value="1"/>
</dbReference>
<dbReference type="InterPro" id="IPR029308">
    <property type="entry name" value="FANCI_S1"/>
</dbReference>
<dbReference type="InterPro" id="IPR029312">
    <property type="entry name" value="FANCI_HD2"/>
</dbReference>
<name>A0A8M9PUU2_DANRE</name>
<evidence type="ECO:0000313" key="10">
    <source>
        <dbReference type="ZFIN" id="ZDB-GENE-030131-2905"/>
    </source>
</evidence>
<gene>
    <name evidence="9 10" type="primary">fanci</name>
    <name evidence="9" type="synonym">fc21c10</name>
    <name evidence="9" type="synonym">wu:fc21c10</name>
    <name evidence="9" type="synonym">zgc:152941</name>
</gene>
<feature type="domain" description="FANCI solenoid 3" evidence="4">
    <location>
        <begin position="808"/>
        <end position="1032"/>
    </location>
</feature>
<keyword evidence="11" id="KW-1267">Proteomics identification</keyword>
<protein>
    <submittedName>
        <fullName evidence="9">Fanconi anemia group I protein isoform X1</fullName>
    </submittedName>
</protein>
<dbReference type="Pfam" id="PF14674">
    <property type="entry name" value="FANCI_S1-cap"/>
    <property type="match status" value="1"/>
</dbReference>
<dbReference type="FunCoup" id="A0A8M9PUU2">
    <property type="interactions" value="867"/>
</dbReference>
<dbReference type="InterPro" id="IPR029315">
    <property type="entry name" value="FANCI_S2"/>
</dbReference>
<dbReference type="ZFIN" id="ZDB-GENE-030131-2905">
    <property type="gene designation" value="fanci"/>
</dbReference>
<dbReference type="AlphaFoldDB" id="A0A8M9PUU2"/>
<dbReference type="KEGG" id="dre:324185"/>
<feature type="domain" description="FANCI solenoid 2" evidence="3">
    <location>
        <begin position="381"/>
        <end position="544"/>
    </location>
</feature>
<dbReference type="GeneID" id="324185"/>
<evidence type="ECO:0000313" key="8">
    <source>
        <dbReference type="Proteomes" id="UP000000437"/>
    </source>
</evidence>
<organism evidence="8 9">
    <name type="scientific">Danio rerio</name>
    <name type="common">Zebrafish</name>
    <name type="synonym">Brachydanio rerio</name>
    <dbReference type="NCBI Taxonomy" id="7955"/>
    <lineage>
        <taxon>Eukaryota</taxon>
        <taxon>Metazoa</taxon>
        <taxon>Chordata</taxon>
        <taxon>Craniata</taxon>
        <taxon>Vertebrata</taxon>
        <taxon>Euteleostomi</taxon>
        <taxon>Actinopterygii</taxon>
        <taxon>Neopterygii</taxon>
        <taxon>Teleostei</taxon>
        <taxon>Ostariophysi</taxon>
        <taxon>Cypriniformes</taxon>
        <taxon>Danionidae</taxon>
        <taxon>Danioninae</taxon>
        <taxon>Danio</taxon>
    </lineage>
</organism>
<dbReference type="CTD" id="55215"/>
<dbReference type="Pfam" id="PF14680">
    <property type="entry name" value="FANCI_HD2"/>
    <property type="match status" value="1"/>
</dbReference>